<gene>
    <name evidence="1" type="ORF">UU67_C0018G0010</name>
</gene>
<proteinExistence type="predicted"/>
<sequence length="179" mass="20982">MEEEQNKLKEWEELLELYKKHSDGSLPIPLRRPQLEKKTRFFIDNEFLEKGYSAKFKKYRVLDVYSVLCRRARADTQVGYPPYRDIMKMTGITNRNRLSLALQILEALDIIFTQHSTGMNANRYLLIRSELWKPANSITIDTVGKQKYKVSIKKDKTVSSRQEDGNSGDTRNHIEVIKI</sequence>
<protein>
    <submittedName>
        <fullName evidence="1">Uncharacterized protein</fullName>
    </submittedName>
</protein>
<reference evidence="1 2" key="1">
    <citation type="journal article" date="2015" name="Nature">
        <title>rRNA introns, odd ribosomes, and small enigmatic genomes across a large radiation of phyla.</title>
        <authorList>
            <person name="Brown C.T."/>
            <person name="Hug L.A."/>
            <person name="Thomas B.C."/>
            <person name="Sharon I."/>
            <person name="Castelle C.J."/>
            <person name="Singh A."/>
            <person name="Wilkins M.J."/>
            <person name="Williams K.H."/>
            <person name="Banfield J.F."/>
        </authorList>
    </citation>
    <scope>NUCLEOTIDE SEQUENCE [LARGE SCALE GENOMIC DNA]</scope>
</reference>
<organism evidence="1 2">
    <name type="scientific">Candidatus Daviesbacteria bacterium GW2011_GWB1_41_5</name>
    <dbReference type="NCBI Taxonomy" id="1618429"/>
    <lineage>
        <taxon>Bacteria</taxon>
        <taxon>Candidatus Daviesiibacteriota</taxon>
    </lineage>
</organism>
<dbReference type="EMBL" id="LCBN01000018">
    <property type="protein sequence ID" value="KKS13748.1"/>
    <property type="molecule type" value="Genomic_DNA"/>
</dbReference>
<accession>A0A0G0ZLA8</accession>
<name>A0A0G0ZLA8_9BACT</name>
<dbReference type="Proteomes" id="UP000034753">
    <property type="component" value="Unassembled WGS sequence"/>
</dbReference>
<dbReference type="AlphaFoldDB" id="A0A0G0ZLA8"/>
<evidence type="ECO:0000313" key="1">
    <source>
        <dbReference type="EMBL" id="KKS13748.1"/>
    </source>
</evidence>
<evidence type="ECO:0000313" key="2">
    <source>
        <dbReference type="Proteomes" id="UP000034753"/>
    </source>
</evidence>
<comment type="caution">
    <text evidence="1">The sequence shown here is derived from an EMBL/GenBank/DDBJ whole genome shotgun (WGS) entry which is preliminary data.</text>
</comment>